<dbReference type="Gene3D" id="2.60.40.10">
    <property type="entry name" value="Immunoglobulins"/>
    <property type="match status" value="1"/>
</dbReference>
<dbReference type="InterPro" id="IPR003961">
    <property type="entry name" value="FN3_dom"/>
</dbReference>
<keyword evidence="3" id="KW-1185">Reference proteome</keyword>
<accession>A0AAN7XSY6</accession>
<protein>
    <recommendedName>
        <fullName evidence="1">Fibronectin type-III domain-containing protein</fullName>
    </recommendedName>
</protein>
<evidence type="ECO:0000313" key="2">
    <source>
        <dbReference type="EMBL" id="KAK5866827.1"/>
    </source>
</evidence>
<comment type="caution">
    <text evidence="2">The sequence shown here is derived from an EMBL/GenBank/DDBJ whole genome shotgun (WGS) entry which is preliminary data.</text>
</comment>
<evidence type="ECO:0000313" key="3">
    <source>
        <dbReference type="Proteomes" id="UP001346869"/>
    </source>
</evidence>
<gene>
    <name evidence="2" type="ORF">PBY51_011370</name>
</gene>
<dbReference type="SUPFAM" id="SSF49265">
    <property type="entry name" value="Fibronectin type III"/>
    <property type="match status" value="1"/>
</dbReference>
<reference evidence="2 3" key="1">
    <citation type="journal article" date="2023" name="Genes (Basel)">
        <title>Chromosome-Level Genome Assembly and Circadian Gene Repertoire of the Patagonia Blennie Eleginops maclovinus-The Closest Ancestral Proxy of Antarctic Cryonotothenioids.</title>
        <authorList>
            <person name="Cheng C.C."/>
            <person name="Rivera-Colon A.G."/>
            <person name="Minhas B.F."/>
            <person name="Wilson L."/>
            <person name="Rayamajhi N."/>
            <person name="Vargas-Chacoff L."/>
            <person name="Catchen J.M."/>
        </authorList>
    </citation>
    <scope>NUCLEOTIDE SEQUENCE [LARGE SCALE GENOMIC DNA]</scope>
    <source>
        <strain evidence="2">JMC-PN-2008</strain>
    </source>
</reference>
<dbReference type="AlphaFoldDB" id="A0AAN7XSY6"/>
<dbReference type="Proteomes" id="UP001346869">
    <property type="component" value="Unassembled WGS sequence"/>
</dbReference>
<sequence length="164" mass="18443">MFCEVMTMQQAGYVMLMDYLQNNFREQQQQFMGQLFSSYTGTEELHSPVCSTEPENIQAVPHNLSSLLVTWERPRAVYDASIEKYSVSYRLENPPNAAPFIYLTDGDQDVGAILDDLLANTSYVVQVVAVCTNGLYGRVSDQLTVAMPVDDPGKSDRARDRDRA</sequence>
<evidence type="ECO:0000259" key="1">
    <source>
        <dbReference type="PROSITE" id="PS50853"/>
    </source>
</evidence>
<name>A0AAN7XSY6_ELEMC</name>
<feature type="domain" description="Fibronectin type-III" evidence="1">
    <location>
        <begin position="53"/>
        <end position="150"/>
    </location>
</feature>
<dbReference type="PROSITE" id="PS50853">
    <property type="entry name" value="FN3"/>
    <property type="match status" value="1"/>
</dbReference>
<dbReference type="Pfam" id="PF00041">
    <property type="entry name" value="fn3"/>
    <property type="match status" value="1"/>
</dbReference>
<organism evidence="2 3">
    <name type="scientific">Eleginops maclovinus</name>
    <name type="common">Patagonian blennie</name>
    <name type="synonym">Eleginus maclovinus</name>
    <dbReference type="NCBI Taxonomy" id="56733"/>
    <lineage>
        <taxon>Eukaryota</taxon>
        <taxon>Metazoa</taxon>
        <taxon>Chordata</taxon>
        <taxon>Craniata</taxon>
        <taxon>Vertebrata</taxon>
        <taxon>Euteleostomi</taxon>
        <taxon>Actinopterygii</taxon>
        <taxon>Neopterygii</taxon>
        <taxon>Teleostei</taxon>
        <taxon>Neoteleostei</taxon>
        <taxon>Acanthomorphata</taxon>
        <taxon>Eupercaria</taxon>
        <taxon>Perciformes</taxon>
        <taxon>Notothenioidei</taxon>
        <taxon>Eleginopidae</taxon>
        <taxon>Eleginops</taxon>
    </lineage>
</organism>
<dbReference type="InterPro" id="IPR036116">
    <property type="entry name" value="FN3_sf"/>
</dbReference>
<dbReference type="SMART" id="SM00060">
    <property type="entry name" value="FN3"/>
    <property type="match status" value="1"/>
</dbReference>
<dbReference type="InterPro" id="IPR013783">
    <property type="entry name" value="Ig-like_fold"/>
</dbReference>
<proteinExistence type="predicted"/>
<dbReference type="EMBL" id="JAUZQC010000008">
    <property type="protein sequence ID" value="KAK5866827.1"/>
    <property type="molecule type" value="Genomic_DNA"/>
</dbReference>
<reference evidence="2 3" key="2">
    <citation type="journal article" date="2023" name="Mol. Biol. Evol.">
        <title>Genomics of Secondarily Temperate Adaptation in the Only Non-Antarctic Icefish.</title>
        <authorList>
            <person name="Rivera-Colon A.G."/>
            <person name="Rayamajhi N."/>
            <person name="Minhas B.F."/>
            <person name="Madrigal G."/>
            <person name="Bilyk K.T."/>
            <person name="Yoon V."/>
            <person name="Hune M."/>
            <person name="Gregory S."/>
            <person name="Cheng C.H.C."/>
            <person name="Catchen J.M."/>
        </authorList>
    </citation>
    <scope>NUCLEOTIDE SEQUENCE [LARGE SCALE GENOMIC DNA]</scope>
    <source>
        <strain evidence="2">JMC-PN-2008</strain>
    </source>
</reference>
<dbReference type="CDD" id="cd00063">
    <property type="entry name" value="FN3"/>
    <property type="match status" value="1"/>
</dbReference>